<gene>
    <name evidence="9" type="ORF">CYBJADRAFT_75606</name>
</gene>
<evidence type="ECO:0000313" key="10">
    <source>
        <dbReference type="Proteomes" id="UP000094389"/>
    </source>
</evidence>
<keyword evidence="5 8" id="KW-1133">Transmembrane helix</keyword>
<dbReference type="Proteomes" id="UP000094389">
    <property type="component" value="Unassembled WGS sequence"/>
</dbReference>
<dbReference type="RefSeq" id="XP_020071584.1">
    <property type="nucleotide sequence ID" value="XM_020217922.1"/>
</dbReference>
<dbReference type="GeneID" id="30992318"/>
<dbReference type="PANTHER" id="PTHR31645">
    <property type="entry name" value="OLIGOPEPTIDE TRANSPORTER YGL114W-RELATED"/>
    <property type="match status" value="1"/>
</dbReference>
<protein>
    <submittedName>
        <fullName evidence="9">Oligopeptide transporter</fullName>
    </submittedName>
</protein>
<feature type="transmembrane region" description="Helical" evidence="8">
    <location>
        <begin position="383"/>
        <end position="411"/>
    </location>
</feature>
<feature type="transmembrane region" description="Helical" evidence="8">
    <location>
        <begin position="418"/>
        <end position="439"/>
    </location>
</feature>
<dbReference type="GO" id="GO:0035673">
    <property type="term" value="F:oligopeptide transmembrane transporter activity"/>
    <property type="evidence" value="ECO:0007669"/>
    <property type="project" value="InterPro"/>
</dbReference>
<dbReference type="NCBIfam" id="TIGR00728">
    <property type="entry name" value="OPT_sfam"/>
    <property type="match status" value="2"/>
</dbReference>
<keyword evidence="6 8" id="KW-0472">Membrane</keyword>
<keyword evidence="10" id="KW-1185">Reference proteome</keyword>
<feature type="transmembrane region" description="Helical" evidence="8">
    <location>
        <begin position="641"/>
        <end position="663"/>
    </location>
</feature>
<feature type="transmembrane region" description="Helical" evidence="8">
    <location>
        <begin position="45"/>
        <end position="63"/>
    </location>
</feature>
<evidence type="ECO:0000256" key="3">
    <source>
        <dbReference type="ARBA" id="ARBA00022448"/>
    </source>
</evidence>
<feature type="region of interest" description="Disordered" evidence="7">
    <location>
        <begin position="196"/>
        <end position="216"/>
    </location>
</feature>
<dbReference type="PANTHER" id="PTHR31645:SF0">
    <property type="entry name" value="OLIGOPEPTIDE TRANSPORTER YGL114W-RELATED"/>
    <property type="match status" value="1"/>
</dbReference>
<evidence type="ECO:0000256" key="2">
    <source>
        <dbReference type="ARBA" id="ARBA00008807"/>
    </source>
</evidence>
<evidence type="ECO:0000313" key="9">
    <source>
        <dbReference type="EMBL" id="ODV74545.1"/>
    </source>
</evidence>
<feature type="transmembrane region" description="Helical" evidence="8">
    <location>
        <begin position="337"/>
        <end position="363"/>
    </location>
</feature>
<evidence type="ECO:0000256" key="8">
    <source>
        <dbReference type="SAM" id="Phobius"/>
    </source>
</evidence>
<dbReference type="EMBL" id="KV453928">
    <property type="protein sequence ID" value="ODV74545.1"/>
    <property type="molecule type" value="Genomic_DNA"/>
</dbReference>
<feature type="transmembrane region" description="Helical" evidence="8">
    <location>
        <begin position="563"/>
        <end position="581"/>
    </location>
</feature>
<feature type="transmembrane region" description="Helical" evidence="8">
    <location>
        <begin position="508"/>
        <end position="529"/>
    </location>
</feature>
<dbReference type="AlphaFoldDB" id="A0A1E4S4X8"/>
<feature type="transmembrane region" description="Helical" evidence="8">
    <location>
        <begin position="125"/>
        <end position="145"/>
    </location>
</feature>
<evidence type="ECO:0000256" key="7">
    <source>
        <dbReference type="SAM" id="MobiDB-lite"/>
    </source>
</evidence>
<feature type="transmembrane region" description="Helical" evidence="8">
    <location>
        <begin position="242"/>
        <end position="260"/>
    </location>
</feature>
<feature type="transmembrane region" description="Helical" evidence="8">
    <location>
        <begin position="287"/>
        <end position="316"/>
    </location>
</feature>
<comment type="subcellular location">
    <subcellularLocation>
        <location evidence="1">Membrane</location>
        <topology evidence="1">Multi-pass membrane protein</topology>
    </subcellularLocation>
</comment>
<name>A0A1E4S4X8_CYBJN</name>
<keyword evidence="3" id="KW-0813">Transport</keyword>
<dbReference type="Pfam" id="PF03169">
    <property type="entry name" value="OPT"/>
    <property type="match status" value="1"/>
</dbReference>
<organism evidence="9 10">
    <name type="scientific">Cyberlindnera jadinii (strain ATCC 18201 / CBS 1600 / BCRC 20928 / JCM 3617 / NBRC 0987 / NRRL Y-1542)</name>
    <name type="common">Torula yeast</name>
    <name type="synonym">Candida utilis</name>
    <dbReference type="NCBI Taxonomy" id="983966"/>
    <lineage>
        <taxon>Eukaryota</taxon>
        <taxon>Fungi</taxon>
        <taxon>Dikarya</taxon>
        <taxon>Ascomycota</taxon>
        <taxon>Saccharomycotina</taxon>
        <taxon>Saccharomycetes</taxon>
        <taxon>Phaffomycetales</taxon>
        <taxon>Phaffomycetaceae</taxon>
        <taxon>Cyberlindnera</taxon>
    </lineage>
</organism>
<dbReference type="OrthoDB" id="627262at2759"/>
<proteinExistence type="inferred from homology"/>
<keyword evidence="4 8" id="KW-0812">Transmembrane</keyword>
<comment type="similarity">
    <text evidence="2">Belongs to the oligopeptide OPT transporter family.</text>
</comment>
<reference evidence="9 10" key="1">
    <citation type="journal article" date="2016" name="Proc. Natl. Acad. Sci. U.S.A.">
        <title>Comparative genomics of biotechnologically important yeasts.</title>
        <authorList>
            <person name="Riley R."/>
            <person name="Haridas S."/>
            <person name="Wolfe K.H."/>
            <person name="Lopes M.R."/>
            <person name="Hittinger C.T."/>
            <person name="Goeker M."/>
            <person name="Salamov A.A."/>
            <person name="Wisecaver J.H."/>
            <person name="Long T.M."/>
            <person name="Calvey C.H."/>
            <person name="Aerts A.L."/>
            <person name="Barry K.W."/>
            <person name="Choi C."/>
            <person name="Clum A."/>
            <person name="Coughlan A.Y."/>
            <person name="Deshpande S."/>
            <person name="Douglass A.P."/>
            <person name="Hanson S.J."/>
            <person name="Klenk H.-P."/>
            <person name="LaButti K.M."/>
            <person name="Lapidus A."/>
            <person name="Lindquist E.A."/>
            <person name="Lipzen A.M."/>
            <person name="Meier-Kolthoff J.P."/>
            <person name="Ohm R.A."/>
            <person name="Otillar R.P."/>
            <person name="Pangilinan J.L."/>
            <person name="Peng Y."/>
            <person name="Rokas A."/>
            <person name="Rosa C.A."/>
            <person name="Scheuner C."/>
            <person name="Sibirny A.A."/>
            <person name="Slot J.C."/>
            <person name="Stielow J.B."/>
            <person name="Sun H."/>
            <person name="Kurtzman C.P."/>
            <person name="Blackwell M."/>
            <person name="Grigoriev I.V."/>
            <person name="Jeffries T.W."/>
        </authorList>
    </citation>
    <scope>NUCLEOTIDE SEQUENCE [LARGE SCALE GENOMIC DNA]</scope>
    <source>
        <strain evidence="10">ATCC 18201 / CBS 1600 / BCRC 20928 / JCM 3617 / NBRC 0987 / NRRL Y-1542</strain>
    </source>
</reference>
<dbReference type="InterPro" id="IPR045035">
    <property type="entry name" value="YSL-like"/>
</dbReference>
<evidence type="ECO:0000256" key="6">
    <source>
        <dbReference type="ARBA" id="ARBA00023136"/>
    </source>
</evidence>
<dbReference type="OMA" id="TPTAYVW"/>
<evidence type="ECO:0000256" key="1">
    <source>
        <dbReference type="ARBA" id="ARBA00004141"/>
    </source>
</evidence>
<evidence type="ECO:0000256" key="5">
    <source>
        <dbReference type="ARBA" id="ARBA00022989"/>
    </source>
</evidence>
<evidence type="ECO:0000256" key="4">
    <source>
        <dbReference type="ARBA" id="ARBA00022692"/>
    </source>
</evidence>
<dbReference type="STRING" id="983966.A0A1E4S4X8"/>
<accession>A0A1E4S4X8</accession>
<feature type="transmembrane region" description="Helical" evidence="8">
    <location>
        <begin position="84"/>
        <end position="105"/>
    </location>
</feature>
<feature type="transmembrane region" description="Helical" evidence="8">
    <location>
        <begin position="601"/>
        <end position="629"/>
    </location>
</feature>
<dbReference type="GO" id="GO:0000329">
    <property type="term" value="C:fungal-type vacuole membrane"/>
    <property type="evidence" value="ECO:0007669"/>
    <property type="project" value="TreeGrafter"/>
</dbReference>
<dbReference type="InterPro" id="IPR004813">
    <property type="entry name" value="OPT"/>
</dbReference>
<sequence length="671" mass="72847">MTTHWKELPWKEKPSIPQITTRSIIAGLVIGSIILISNFQFGLQTGWVSMMSLPSALLSFAVFKNLQRHLAFEFTDVENVFVQSIAVAVGTGPLAYGLVGVVPAIEKFLRPEESGIGRVMKFSTYDLIVWCTALAFFGIFFAVPLRKQVIVHERLPFPSGSATATLISVLHNTEVRHDDCQSVKLPHEYNELLISDDDDDDGNGGGGSAVTTPPPTDRTALLEGQRIKEHESIILYNKNVRSLIGTFSVSSAYTVISYFIPSLRNLPIFGGSLAENYLWTLQPSPAYIGQGIIMGLPTVSYMLFGAILGWGILAPLSKAQGWAEGPIDDWKTGAQGWILWVSLAVMVSDSVVSFITVTVQSAIKFFTTRNEGHEPEDGCELDAQYLVGFKTVSIGLFVSSVICIVLMVHLFGTTIVPVYSLVVAIVLALFLSILGVRALGETDLNPVSGIGKLSQLLFAFIIPRNHPGAVLVNLVAGAIAEAGAQQAGDLMQDLKTGHLIGASPYAQFVAQLIGTVWSIFLSSVMYKVYNSVYEIPSKVFRIPTSVIWIDCSRLVTGEGLPPYAFEVSLVFALIFGVISLVKNVFKNNPAVQKRLVWLPSGVAVGIGIYNTPSFTIARFIGGVIAYIWLKRSGHSHEGKTAMIVFSSGLVLGEGLFSVVTMILTSLDVPHW</sequence>
<feature type="transmembrane region" description="Helical" evidence="8">
    <location>
        <begin position="21"/>
        <end position="39"/>
    </location>
</feature>